<keyword evidence="3" id="KW-1133">Transmembrane helix</keyword>
<dbReference type="InterPro" id="IPR002213">
    <property type="entry name" value="UDP_glucos_trans"/>
</dbReference>
<gene>
    <name evidence="4" type="ORF">FH972_010485</name>
</gene>
<dbReference type="OrthoDB" id="5835829at2759"/>
<dbReference type="FunFam" id="3.40.50.2000:FF:000120">
    <property type="entry name" value="UDP-glycosyltransferase 76C1"/>
    <property type="match status" value="1"/>
</dbReference>
<evidence type="ECO:0000313" key="4">
    <source>
        <dbReference type="EMBL" id="KAE8037935.1"/>
    </source>
</evidence>
<evidence type="ECO:0008006" key="6">
    <source>
        <dbReference type="Google" id="ProtNLM"/>
    </source>
</evidence>
<evidence type="ECO:0000256" key="2">
    <source>
        <dbReference type="ARBA" id="ARBA00022679"/>
    </source>
</evidence>
<dbReference type="PANTHER" id="PTHR11926">
    <property type="entry name" value="GLUCOSYL/GLUCURONOSYL TRANSFERASES"/>
    <property type="match status" value="1"/>
</dbReference>
<dbReference type="Pfam" id="PF00201">
    <property type="entry name" value="UDPGT"/>
    <property type="match status" value="1"/>
</dbReference>
<dbReference type="Proteomes" id="UP000327013">
    <property type="component" value="Chromosome 4"/>
</dbReference>
<dbReference type="AlphaFoldDB" id="A0A660KRL8"/>
<dbReference type="GO" id="GO:0080044">
    <property type="term" value="F:quercetin 7-O-glucosyltransferase activity"/>
    <property type="evidence" value="ECO:0007669"/>
    <property type="project" value="TreeGrafter"/>
</dbReference>
<feature type="transmembrane region" description="Helical" evidence="3">
    <location>
        <begin position="21"/>
        <end position="43"/>
    </location>
</feature>
<dbReference type="Gene3D" id="3.40.50.2000">
    <property type="entry name" value="Glycogen Phosphorylase B"/>
    <property type="match status" value="2"/>
</dbReference>
<evidence type="ECO:0000313" key="5">
    <source>
        <dbReference type="Proteomes" id="UP000327013"/>
    </source>
</evidence>
<reference evidence="4 5" key="1">
    <citation type="submission" date="2019-06" db="EMBL/GenBank/DDBJ databases">
        <title>A chromosomal-level reference genome of Carpinus fangiana (Coryloideae, Betulaceae).</title>
        <authorList>
            <person name="Yang X."/>
            <person name="Wang Z."/>
            <person name="Zhang L."/>
            <person name="Hao G."/>
            <person name="Liu J."/>
            <person name="Yang Y."/>
        </authorList>
    </citation>
    <scope>NUCLEOTIDE SEQUENCE [LARGE SCALE GENOMIC DNA]</scope>
    <source>
        <strain evidence="4">Cfa_2016G</strain>
        <tissue evidence="4">Leaf</tissue>
    </source>
</reference>
<dbReference type="CDD" id="cd03784">
    <property type="entry name" value="GT1_Gtf-like"/>
    <property type="match status" value="1"/>
</dbReference>
<protein>
    <recommendedName>
        <fullName evidence="6">UDP-glycosyltransferases domain-containing protein</fullName>
    </recommendedName>
</protein>
<dbReference type="EMBL" id="CM017324">
    <property type="protein sequence ID" value="KAE8037935.1"/>
    <property type="molecule type" value="Genomic_DNA"/>
</dbReference>
<keyword evidence="3" id="KW-0812">Transmembrane</keyword>
<name>A0A660KRL8_9ROSI</name>
<organism evidence="4 5">
    <name type="scientific">Carpinus fangiana</name>
    <dbReference type="NCBI Taxonomy" id="176857"/>
    <lineage>
        <taxon>Eukaryota</taxon>
        <taxon>Viridiplantae</taxon>
        <taxon>Streptophyta</taxon>
        <taxon>Embryophyta</taxon>
        <taxon>Tracheophyta</taxon>
        <taxon>Spermatophyta</taxon>
        <taxon>Magnoliopsida</taxon>
        <taxon>eudicotyledons</taxon>
        <taxon>Gunneridae</taxon>
        <taxon>Pentapetalae</taxon>
        <taxon>rosids</taxon>
        <taxon>fabids</taxon>
        <taxon>Fagales</taxon>
        <taxon>Betulaceae</taxon>
        <taxon>Carpinus</taxon>
    </lineage>
</organism>
<dbReference type="GO" id="GO:0080043">
    <property type="term" value="F:quercetin 3-O-glucosyltransferase activity"/>
    <property type="evidence" value="ECO:0007669"/>
    <property type="project" value="TreeGrafter"/>
</dbReference>
<keyword evidence="5" id="KW-1185">Reference proteome</keyword>
<comment type="similarity">
    <text evidence="1">Belongs to the UDP-glycosyltransferase family.</text>
</comment>
<accession>A0A660KRL8</accession>
<keyword evidence="2" id="KW-0808">Transferase</keyword>
<dbReference type="SUPFAM" id="SSF53756">
    <property type="entry name" value="UDP-Glycosyltransferase/glycogen phosphorylase"/>
    <property type="match status" value="1"/>
</dbReference>
<keyword evidence="3" id="KW-0472">Membrane</keyword>
<evidence type="ECO:0000256" key="3">
    <source>
        <dbReference type="SAM" id="Phobius"/>
    </source>
</evidence>
<dbReference type="PANTHER" id="PTHR11926:SF1047">
    <property type="entry name" value="UDP-GLUCOSE IRIDOID GLUCOSYLTRANSFERASE-LIKE ISOFORM X1"/>
    <property type="match status" value="1"/>
</dbReference>
<evidence type="ECO:0000256" key="1">
    <source>
        <dbReference type="ARBA" id="ARBA00009995"/>
    </source>
</evidence>
<sequence length="377" mass="42289">MEKQKLMMMEKEEAKRHGRRLVLVVYPFQGHINPMLQLATILYSKGFSITVLHPEFNSPNHSNHPDFTFVSIPDGLSNVSASPRDIGATISAINRSCEAPFQRYMEQILEAEDRHDRVAGVIYDGFMHFAQRVANHLKLPGITVRTSAAASLFVFAVSRHPDGHGYLPFQDSLSQLDKVPELEALKLKNIIESVAGNPTLLELRAILTETTKNASAIIVNTIHFLEQKTLTKVQEYFAIPIFPIGPFHKLAPSSSSSLLEEDNNCISWLDKQAPESVIYVSFGSMTSMDENELLEIASGLVSSEQPFLWVVRPGSVRGLEWVEELLPESFWKRVEDSEGLEMRQRAKGLKEKANFCLSEDGSFYNALNELVQLILSS</sequence>
<proteinExistence type="inferred from homology"/>